<evidence type="ECO:0000256" key="14">
    <source>
        <dbReference type="ARBA" id="ARBA00023170"/>
    </source>
</evidence>
<keyword evidence="13" id="KW-1015">Disulfide bond</keyword>
<keyword evidence="4" id="KW-0808">Transferase</keyword>
<dbReference type="GO" id="GO:0005886">
    <property type="term" value="C:plasma membrane"/>
    <property type="evidence" value="ECO:0007669"/>
    <property type="project" value="UniProtKB-SubCell"/>
</dbReference>
<evidence type="ECO:0000256" key="11">
    <source>
        <dbReference type="ARBA" id="ARBA00022989"/>
    </source>
</evidence>
<evidence type="ECO:0000313" key="19">
    <source>
        <dbReference type="EMBL" id="KAB1199624.1"/>
    </source>
</evidence>
<proteinExistence type="predicted"/>
<evidence type="ECO:0000259" key="18">
    <source>
        <dbReference type="PROSITE" id="PS50011"/>
    </source>
</evidence>
<evidence type="ECO:0000256" key="5">
    <source>
        <dbReference type="ARBA" id="ARBA00022692"/>
    </source>
</evidence>
<dbReference type="Proteomes" id="UP000516437">
    <property type="component" value="Unassembled WGS sequence"/>
</dbReference>
<dbReference type="PANTHER" id="PTHR27002">
    <property type="entry name" value="RECEPTOR-LIKE SERINE/THREONINE-PROTEIN KINASE SD1-8"/>
    <property type="match status" value="1"/>
</dbReference>
<evidence type="ECO:0000256" key="7">
    <source>
        <dbReference type="ARBA" id="ARBA00022734"/>
    </source>
</evidence>
<gene>
    <name evidence="19" type="ORF">CJ030_MR0G019231</name>
</gene>
<evidence type="ECO:0000256" key="16">
    <source>
        <dbReference type="PROSITE-ProRule" id="PRU10141"/>
    </source>
</evidence>
<dbReference type="EMBL" id="RXIC02000446">
    <property type="protein sequence ID" value="KAB1199624.1"/>
    <property type="molecule type" value="Genomic_DNA"/>
</dbReference>
<evidence type="ECO:0000256" key="10">
    <source>
        <dbReference type="ARBA" id="ARBA00022840"/>
    </source>
</evidence>
<keyword evidence="12 17" id="KW-0472">Membrane</keyword>
<dbReference type="InterPro" id="IPR000719">
    <property type="entry name" value="Prot_kinase_dom"/>
</dbReference>
<dbReference type="Gene3D" id="1.10.510.10">
    <property type="entry name" value="Transferase(Phosphotransferase) domain 1"/>
    <property type="match status" value="1"/>
</dbReference>
<dbReference type="GO" id="GO:0030246">
    <property type="term" value="F:carbohydrate binding"/>
    <property type="evidence" value="ECO:0007669"/>
    <property type="project" value="UniProtKB-KW"/>
</dbReference>
<organism evidence="19 20">
    <name type="scientific">Morella rubra</name>
    <name type="common">Chinese bayberry</name>
    <dbReference type="NCBI Taxonomy" id="262757"/>
    <lineage>
        <taxon>Eukaryota</taxon>
        <taxon>Viridiplantae</taxon>
        <taxon>Streptophyta</taxon>
        <taxon>Embryophyta</taxon>
        <taxon>Tracheophyta</taxon>
        <taxon>Spermatophyta</taxon>
        <taxon>Magnoliopsida</taxon>
        <taxon>eudicotyledons</taxon>
        <taxon>Gunneridae</taxon>
        <taxon>Pentapetalae</taxon>
        <taxon>rosids</taxon>
        <taxon>fabids</taxon>
        <taxon>Fagales</taxon>
        <taxon>Myricaceae</taxon>
        <taxon>Morella</taxon>
    </lineage>
</organism>
<dbReference type="PROSITE" id="PS00107">
    <property type="entry name" value="PROTEIN_KINASE_ATP"/>
    <property type="match status" value="1"/>
</dbReference>
<keyword evidence="2" id="KW-1003">Cell membrane</keyword>
<keyword evidence="7 19" id="KW-0430">Lectin</keyword>
<dbReference type="InterPro" id="IPR017441">
    <property type="entry name" value="Protein_kinase_ATP_BS"/>
</dbReference>
<evidence type="ECO:0000256" key="13">
    <source>
        <dbReference type="ARBA" id="ARBA00023157"/>
    </source>
</evidence>
<evidence type="ECO:0000256" key="8">
    <source>
        <dbReference type="ARBA" id="ARBA00022741"/>
    </source>
</evidence>
<dbReference type="Gene3D" id="3.30.200.20">
    <property type="entry name" value="Phosphorylase Kinase, domain 1"/>
    <property type="match status" value="2"/>
</dbReference>
<evidence type="ECO:0000256" key="1">
    <source>
        <dbReference type="ARBA" id="ARBA00004251"/>
    </source>
</evidence>
<protein>
    <submittedName>
        <fullName evidence="19">G-type lectin S-receptor-like serine/threonine-protein kinase RKS1</fullName>
    </submittedName>
</protein>
<dbReference type="Pfam" id="PF07714">
    <property type="entry name" value="PK_Tyr_Ser-Thr"/>
    <property type="match status" value="1"/>
</dbReference>
<evidence type="ECO:0000313" key="20">
    <source>
        <dbReference type="Proteomes" id="UP000516437"/>
    </source>
</evidence>
<name>A0A6A1UGE1_9ROSI</name>
<keyword evidence="5 17" id="KW-0812">Transmembrane</keyword>
<dbReference type="InterPro" id="IPR001245">
    <property type="entry name" value="Ser-Thr/Tyr_kinase_cat_dom"/>
</dbReference>
<dbReference type="OrthoDB" id="8891264at2759"/>
<comment type="caution">
    <text evidence="19">The sequence shown here is derived from an EMBL/GenBank/DDBJ whole genome shotgun (WGS) entry which is preliminary data.</text>
</comment>
<feature type="domain" description="Protein kinase" evidence="18">
    <location>
        <begin position="161"/>
        <end position="288"/>
    </location>
</feature>
<keyword evidence="8 16" id="KW-0547">Nucleotide-binding</keyword>
<comment type="subcellular location">
    <subcellularLocation>
        <location evidence="1">Cell membrane</location>
        <topology evidence="1">Single-pass type I membrane protein</topology>
    </subcellularLocation>
</comment>
<keyword evidence="10 16" id="KW-0067">ATP-binding</keyword>
<keyword evidence="6" id="KW-0732">Signal</keyword>
<keyword evidence="15" id="KW-0325">Glycoprotein</keyword>
<evidence type="ECO:0000256" key="17">
    <source>
        <dbReference type="SAM" id="Phobius"/>
    </source>
</evidence>
<evidence type="ECO:0000256" key="12">
    <source>
        <dbReference type="ARBA" id="ARBA00023136"/>
    </source>
</evidence>
<dbReference type="SUPFAM" id="SSF56112">
    <property type="entry name" value="Protein kinase-like (PK-like)"/>
    <property type="match status" value="2"/>
</dbReference>
<keyword evidence="3" id="KW-0723">Serine/threonine-protein kinase</keyword>
<dbReference type="GO" id="GO:0004674">
    <property type="term" value="F:protein serine/threonine kinase activity"/>
    <property type="evidence" value="ECO:0007669"/>
    <property type="project" value="UniProtKB-KW"/>
</dbReference>
<evidence type="ECO:0000256" key="6">
    <source>
        <dbReference type="ARBA" id="ARBA00022729"/>
    </source>
</evidence>
<evidence type="ECO:0000256" key="2">
    <source>
        <dbReference type="ARBA" id="ARBA00022475"/>
    </source>
</evidence>
<reference evidence="19 20" key="1">
    <citation type="journal article" date="2019" name="Plant Biotechnol. J.">
        <title>The red bayberry genome and genetic basis of sex determination.</title>
        <authorList>
            <person name="Jia H.M."/>
            <person name="Jia H.J."/>
            <person name="Cai Q.L."/>
            <person name="Wang Y."/>
            <person name="Zhao H.B."/>
            <person name="Yang W.F."/>
            <person name="Wang G.Y."/>
            <person name="Li Y.H."/>
            <person name="Zhan D.L."/>
            <person name="Shen Y.T."/>
            <person name="Niu Q.F."/>
            <person name="Chang L."/>
            <person name="Qiu J."/>
            <person name="Zhao L."/>
            <person name="Xie H.B."/>
            <person name="Fu W.Y."/>
            <person name="Jin J."/>
            <person name="Li X.W."/>
            <person name="Jiao Y."/>
            <person name="Zhou C.C."/>
            <person name="Tu T."/>
            <person name="Chai C.Y."/>
            <person name="Gao J.L."/>
            <person name="Fan L.J."/>
            <person name="van de Weg E."/>
            <person name="Wang J.Y."/>
            <person name="Gao Z.S."/>
        </authorList>
    </citation>
    <scope>NUCLEOTIDE SEQUENCE [LARGE SCALE GENOMIC DNA]</scope>
    <source>
        <tissue evidence="19">Leaves</tissue>
    </source>
</reference>
<keyword evidence="14 19" id="KW-0675">Receptor</keyword>
<dbReference type="PROSITE" id="PS50011">
    <property type="entry name" value="PROTEIN_KINASE_DOM"/>
    <property type="match status" value="1"/>
</dbReference>
<keyword evidence="9 19" id="KW-0418">Kinase</keyword>
<accession>A0A6A1UGE1</accession>
<feature type="binding site" evidence="16">
    <location>
        <position position="189"/>
    </location>
    <ligand>
        <name>ATP</name>
        <dbReference type="ChEBI" id="CHEBI:30616"/>
    </ligand>
</feature>
<dbReference type="PANTHER" id="PTHR27002:SF1095">
    <property type="entry name" value="G-TYPE LECTIN S-RECEPTOR-LIKE SERINE_THREONINE-PROTEIN KINASE RKS1"/>
    <property type="match status" value="1"/>
</dbReference>
<feature type="transmembrane region" description="Helical" evidence="17">
    <location>
        <begin position="82"/>
        <end position="105"/>
    </location>
</feature>
<dbReference type="InterPro" id="IPR011009">
    <property type="entry name" value="Kinase-like_dom_sf"/>
</dbReference>
<keyword evidence="11 17" id="KW-1133">Transmembrane helix</keyword>
<dbReference type="GO" id="GO:0005524">
    <property type="term" value="F:ATP binding"/>
    <property type="evidence" value="ECO:0007669"/>
    <property type="project" value="UniProtKB-UniRule"/>
</dbReference>
<evidence type="ECO:0000256" key="9">
    <source>
        <dbReference type="ARBA" id="ARBA00022777"/>
    </source>
</evidence>
<evidence type="ECO:0000256" key="15">
    <source>
        <dbReference type="ARBA" id="ARBA00023180"/>
    </source>
</evidence>
<dbReference type="FunFam" id="3.30.200.20:FF:000330">
    <property type="entry name" value="G-type lectin S-receptor-like serine/threonine-protein kinase At4g03230"/>
    <property type="match status" value="1"/>
</dbReference>
<evidence type="ECO:0000256" key="3">
    <source>
        <dbReference type="ARBA" id="ARBA00022527"/>
    </source>
</evidence>
<keyword evidence="20" id="KW-1185">Reference proteome</keyword>
<dbReference type="AlphaFoldDB" id="A0A6A1UGE1"/>
<evidence type="ECO:0000256" key="4">
    <source>
        <dbReference type="ARBA" id="ARBA00022679"/>
    </source>
</evidence>
<sequence>MKKNKGKRQSKYTFNVDGSSTYFEESTSRQELDGSTGNSDLPFFDLNKIVAATDHFSVVNKLGEGGFGSVYKKDSPIRNKGILAVLIVSVAVLLLLGVSTVYWFVMKKNKGKRQSKYTFNVDGSSTYFEESTSRQELDGSTGNSDLPFFDLNKIVAATDHFSVVNKLGEGGFGSVYKGVLSGGKEIAIKRLSKYSGQGIEEFKNEVAIIAKLQHRNLVRILGYCVQGEEKMLIFEYLPNRSLDSFIFEYAMQGLFSVKSDVFSFGVLLLEIITGKKNSTFIMMAPPQP</sequence>